<keyword evidence="3" id="KW-1185">Reference proteome</keyword>
<dbReference type="InterPro" id="IPR025659">
    <property type="entry name" value="Tubby-like_C"/>
</dbReference>
<dbReference type="OMA" id="HYKERSC"/>
<accession>A0AA38G081</accession>
<dbReference type="Proteomes" id="UP000824469">
    <property type="component" value="Unassembled WGS sequence"/>
</dbReference>
<evidence type="ECO:0000256" key="1">
    <source>
        <dbReference type="ARBA" id="ARBA00005437"/>
    </source>
</evidence>
<dbReference type="AlphaFoldDB" id="A0AA38G081"/>
<dbReference type="Gene3D" id="2.40.160.200">
    <property type="entry name" value="LURP1-related"/>
    <property type="match status" value="1"/>
</dbReference>
<proteinExistence type="inferred from homology"/>
<dbReference type="InterPro" id="IPR038595">
    <property type="entry name" value="LOR_sf"/>
</dbReference>
<comment type="similarity">
    <text evidence="1">Belongs to the LOR family.</text>
</comment>
<name>A0AA38G081_TAXCH</name>
<dbReference type="InterPro" id="IPR007612">
    <property type="entry name" value="LOR"/>
</dbReference>
<dbReference type="EMBL" id="JAHRHJ020000005">
    <property type="protein sequence ID" value="KAH9314012.1"/>
    <property type="molecule type" value="Genomic_DNA"/>
</dbReference>
<reference evidence="2 3" key="1">
    <citation type="journal article" date="2021" name="Nat. Plants">
        <title>The Taxus genome provides insights into paclitaxel biosynthesis.</title>
        <authorList>
            <person name="Xiong X."/>
            <person name="Gou J."/>
            <person name="Liao Q."/>
            <person name="Li Y."/>
            <person name="Zhou Q."/>
            <person name="Bi G."/>
            <person name="Li C."/>
            <person name="Du R."/>
            <person name="Wang X."/>
            <person name="Sun T."/>
            <person name="Guo L."/>
            <person name="Liang H."/>
            <person name="Lu P."/>
            <person name="Wu Y."/>
            <person name="Zhang Z."/>
            <person name="Ro D.K."/>
            <person name="Shang Y."/>
            <person name="Huang S."/>
            <person name="Yan J."/>
        </authorList>
    </citation>
    <scope>NUCLEOTIDE SEQUENCE [LARGE SCALE GENOMIC DNA]</scope>
    <source>
        <strain evidence="2">Ta-2019</strain>
    </source>
</reference>
<sequence length="122" mass="13806">ALTLQNLWYAFTGEKCDGQKPIFGVRKSQIFNRNTVAEVFVGSKRGKKHSDYKVLGYYRERHCSIYSSLGAIVAEVRRKFGASQVMLSKDVFSVVVKQGIDHAFIMGLLVILDQMTRENNSL</sequence>
<dbReference type="PANTHER" id="PTHR31087:SF161">
    <property type="entry name" value="TUBBY C 2 FAMILY PROTEIN"/>
    <property type="match status" value="1"/>
</dbReference>
<gene>
    <name evidence="2" type="ORF">KI387_022639</name>
</gene>
<dbReference type="PANTHER" id="PTHR31087">
    <property type="match status" value="1"/>
</dbReference>
<evidence type="ECO:0000313" key="3">
    <source>
        <dbReference type="Proteomes" id="UP000824469"/>
    </source>
</evidence>
<evidence type="ECO:0000313" key="2">
    <source>
        <dbReference type="EMBL" id="KAH9314012.1"/>
    </source>
</evidence>
<feature type="non-terminal residue" evidence="2">
    <location>
        <position position="122"/>
    </location>
</feature>
<protein>
    <submittedName>
        <fullName evidence="2">Uncharacterized protein</fullName>
    </submittedName>
</protein>
<dbReference type="SUPFAM" id="SSF54518">
    <property type="entry name" value="Tubby C-terminal domain-like"/>
    <property type="match status" value="1"/>
</dbReference>
<dbReference type="Pfam" id="PF04525">
    <property type="entry name" value="LOR"/>
    <property type="match status" value="1"/>
</dbReference>
<organism evidence="2 3">
    <name type="scientific">Taxus chinensis</name>
    <name type="common">Chinese yew</name>
    <name type="synonym">Taxus wallichiana var. chinensis</name>
    <dbReference type="NCBI Taxonomy" id="29808"/>
    <lineage>
        <taxon>Eukaryota</taxon>
        <taxon>Viridiplantae</taxon>
        <taxon>Streptophyta</taxon>
        <taxon>Embryophyta</taxon>
        <taxon>Tracheophyta</taxon>
        <taxon>Spermatophyta</taxon>
        <taxon>Pinopsida</taxon>
        <taxon>Pinidae</taxon>
        <taxon>Conifers II</taxon>
        <taxon>Cupressales</taxon>
        <taxon>Taxaceae</taxon>
        <taxon>Taxus</taxon>
    </lineage>
</organism>
<comment type="caution">
    <text evidence="2">The sequence shown here is derived from an EMBL/GenBank/DDBJ whole genome shotgun (WGS) entry which is preliminary data.</text>
</comment>